<dbReference type="PROSITE" id="PS51257">
    <property type="entry name" value="PROKAR_LIPOPROTEIN"/>
    <property type="match status" value="1"/>
</dbReference>
<dbReference type="PANTHER" id="PTHR33607">
    <property type="entry name" value="ENDONUCLEASE-1"/>
    <property type="match status" value="1"/>
</dbReference>
<evidence type="ECO:0000256" key="1">
    <source>
        <dbReference type="ARBA" id="ARBA00006429"/>
    </source>
</evidence>
<proteinExistence type="inferred from homology"/>
<name>A0A848FWN8_9RHOO</name>
<keyword evidence="3" id="KW-0378">Hydrolase</keyword>
<comment type="caution">
    <text evidence="4">The sequence shown here is derived from an EMBL/GenBank/DDBJ whole genome shotgun (WGS) entry which is preliminary data.</text>
</comment>
<dbReference type="Pfam" id="PF04231">
    <property type="entry name" value="Endonuclease_1"/>
    <property type="match status" value="1"/>
</dbReference>
<dbReference type="InterPro" id="IPR007346">
    <property type="entry name" value="Endonuclease-I"/>
</dbReference>
<keyword evidence="2" id="KW-0540">Nuclease</keyword>
<comment type="similarity">
    <text evidence="1">Belongs to the EndA/NucM nuclease family.</text>
</comment>
<dbReference type="Proteomes" id="UP000580043">
    <property type="component" value="Unassembled WGS sequence"/>
</dbReference>
<keyword evidence="5" id="KW-1185">Reference proteome</keyword>
<accession>A0A848FWN8</accession>
<keyword evidence="4" id="KW-0255">Endonuclease</keyword>
<sequence length="265" mass="29199">MRLVILIVAGTLAGCSTFHPSPAIVSERSAPHQQPVAQPAASVAAQVNSKHEVGPRNFANAKKVLPAVFAGLEEDIYCGCKYIGTVVHLSSCDAKPRKNAIRAGRIEWEHVVPAWVIGHQRQCWQAGGRKDCTENDPVFQLAEGDLNNLVPAIGEINGDRNNFAYGTLSREPSPMYGSCATVVDFKAKSVQPRPEVRGRLARITLYMSQTYKLALSAKDKKLMCAWARTYPVDDWERTRDQRIVRWQGTGNPFVTDPAVLKSACR</sequence>
<reference evidence="4 5" key="1">
    <citation type="submission" date="2020-04" db="EMBL/GenBank/DDBJ databases">
        <title>Zoogloea sp. G-4-1-14 isolated from soil.</title>
        <authorList>
            <person name="Dahal R.H."/>
        </authorList>
    </citation>
    <scope>NUCLEOTIDE SEQUENCE [LARGE SCALE GENOMIC DNA]</scope>
    <source>
        <strain evidence="4 5">G-4-1-14</strain>
    </source>
</reference>
<dbReference type="PANTHER" id="PTHR33607:SF2">
    <property type="entry name" value="ENDONUCLEASE-1"/>
    <property type="match status" value="1"/>
</dbReference>
<dbReference type="SUPFAM" id="SSF54060">
    <property type="entry name" value="His-Me finger endonucleases"/>
    <property type="match status" value="1"/>
</dbReference>
<dbReference type="EMBL" id="JABBGA010000001">
    <property type="protein sequence ID" value="NML24347.1"/>
    <property type="molecule type" value="Genomic_DNA"/>
</dbReference>
<dbReference type="InterPro" id="IPR044925">
    <property type="entry name" value="His-Me_finger_sf"/>
</dbReference>
<evidence type="ECO:0000256" key="3">
    <source>
        <dbReference type="ARBA" id="ARBA00022801"/>
    </source>
</evidence>
<evidence type="ECO:0000313" key="5">
    <source>
        <dbReference type="Proteomes" id="UP000580043"/>
    </source>
</evidence>
<dbReference type="GO" id="GO:0016787">
    <property type="term" value="F:hydrolase activity"/>
    <property type="evidence" value="ECO:0007669"/>
    <property type="project" value="UniProtKB-KW"/>
</dbReference>
<dbReference type="GO" id="GO:0004519">
    <property type="term" value="F:endonuclease activity"/>
    <property type="evidence" value="ECO:0007669"/>
    <property type="project" value="UniProtKB-KW"/>
</dbReference>
<organism evidence="4 5">
    <name type="scientific">Zoogloea dura</name>
    <dbReference type="NCBI Taxonomy" id="2728840"/>
    <lineage>
        <taxon>Bacteria</taxon>
        <taxon>Pseudomonadati</taxon>
        <taxon>Pseudomonadota</taxon>
        <taxon>Betaproteobacteria</taxon>
        <taxon>Rhodocyclales</taxon>
        <taxon>Zoogloeaceae</taxon>
        <taxon>Zoogloea</taxon>
    </lineage>
</organism>
<protein>
    <submittedName>
        <fullName evidence="4">Endonuclease</fullName>
    </submittedName>
</protein>
<gene>
    <name evidence="4" type="ORF">HHL15_01185</name>
</gene>
<evidence type="ECO:0000313" key="4">
    <source>
        <dbReference type="EMBL" id="NML24347.1"/>
    </source>
</evidence>
<evidence type="ECO:0000256" key="2">
    <source>
        <dbReference type="ARBA" id="ARBA00022722"/>
    </source>
</evidence>
<dbReference type="RefSeq" id="WP_169143984.1">
    <property type="nucleotide sequence ID" value="NZ_JABBGA010000001.1"/>
</dbReference>
<dbReference type="AlphaFoldDB" id="A0A848FWN8"/>